<accession>A0A6L7IMT3</accession>
<dbReference type="GO" id="GO:0003730">
    <property type="term" value="F:mRNA 3'-UTR binding"/>
    <property type="evidence" value="ECO:0007669"/>
    <property type="project" value="TreeGrafter"/>
</dbReference>
<dbReference type="KEGG" id="egd:GS424_017170"/>
<dbReference type="Pfam" id="PF00107">
    <property type="entry name" value="ADH_zinc_N"/>
    <property type="match status" value="1"/>
</dbReference>
<dbReference type="InterPro" id="IPR011032">
    <property type="entry name" value="GroES-like_sf"/>
</dbReference>
<proteinExistence type="predicted"/>
<reference evidence="3 4" key="1">
    <citation type="submission" date="2020-10" db="EMBL/GenBank/DDBJ databases">
        <title>Eggerthella sp. nov., isolated from human feces.</title>
        <authorList>
            <person name="Yajun G."/>
        </authorList>
    </citation>
    <scope>NUCLEOTIDE SEQUENCE [LARGE SCALE GENOMIC DNA]</scope>
    <source>
        <strain evidence="3 4">HF-1101</strain>
    </source>
</reference>
<dbReference type="SUPFAM" id="SSF50129">
    <property type="entry name" value="GroES-like"/>
    <property type="match status" value="1"/>
</dbReference>
<evidence type="ECO:0000259" key="2">
    <source>
        <dbReference type="SMART" id="SM00829"/>
    </source>
</evidence>
<dbReference type="InterPro" id="IPR020843">
    <property type="entry name" value="ER"/>
</dbReference>
<protein>
    <submittedName>
        <fullName evidence="3">NADPH:quinone reductase</fullName>
    </submittedName>
</protein>
<dbReference type="InterPro" id="IPR051603">
    <property type="entry name" value="Zinc-ADH_QOR/CCCR"/>
</dbReference>
<dbReference type="PANTHER" id="PTHR44154">
    <property type="entry name" value="QUINONE OXIDOREDUCTASE"/>
    <property type="match status" value="1"/>
</dbReference>
<dbReference type="InterPro" id="IPR036291">
    <property type="entry name" value="NAD(P)-bd_dom_sf"/>
</dbReference>
<dbReference type="Gene3D" id="3.90.180.10">
    <property type="entry name" value="Medium-chain alcohol dehydrogenases, catalytic domain"/>
    <property type="match status" value="1"/>
</dbReference>
<dbReference type="GO" id="GO:0070402">
    <property type="term" value="F:NADPH binding"/>
    <property type="evidence" value="ECO:0007669"/>
    <property type="project" value="TreeGrafter"/>
</dbReference>
<dbReference type="Pfam" id="PF08240">
    <property type="entry name" value="ADH_N"/>
    <property type="match status" value="1"/>
</dbReference>
<gene>
    <name evidence="3" type="ORF">GS424_017170</name>
</gene>
<organism evidence="3 4">
    <name type="scientific">Eggerthella guodeyinii</name>
    <dbReference type="NCBI Taxonomy" id="2690837"/>
    <lineage>
        <taxon>Bacteria</taxon>
        <taxon>Bacillati</taxon>
        <taxon>Actinomycetota</taxon>
        <taxon>Coriobacteriia</taxon>
        <taxon>Eggerthellales</taxon>
        <taxon>Eggerthellaceae</taxon>
        <taxon>Eggerthella</taxon>
    </lineage>
</organism>
<dbReference type="SMART" id="SM00829">
    <property type="entry name" value="PKS_ER"/>
    <property type="match status" value="1"/>
</dbReference>
<dbReference type="SUPFAM" id="SSF51735">
    <property type="entry name" value="NAD(P)-binding Rossmann-fold domains"/>
    <property type="match status" value="1"/>
</dbReference>
<dbReference type="GO" id="GO:0003960">
    <property type="term" value="F:quinone reductase (NADPH) activity"/>
    <property type="evidence" value="ECO:0007669"/>
    <property type="project" value="TreeGrafter"/>
</dbReference>
<dbReference type="CDD" id="cd08253">
    <property type="entry name" value="zeta_crystallin"/>
    <property type="match status" value="1"/>
</dbReference>
<dbReference type="InterPro" id="IPR013154">
    <property type="entry name" value="ADH-like_N"/>
</dbReference>
<dbReference type="Proteomes" id="UP000478463">
    <property type="component" value="Chromosome"/>
</dbReference>
<feature type="domain" description="Enoyl reductase (ER)" evidence="2">
    <location>
        <begin position="10"/>
        <end position="321"/>
    </location>
</feature>
<dbReference type="AlphaFoldDB" id="A0A6L7IMT3"/>
<evidence type="ECO:0000313" key="4">
    <source>
        <dbReference type="Proteomes" id="UP000478463"/>
    </source>
</evidence>
<keyword evidence="1" id="KW-0521">NADP</keyword>
<evidence type="ECO:0000256" key="1">
    <source>
        <dbReference type="ARBA" id="ARBA00022857"/>
    </source>
</evidence>
<dbReference type="EMBL" id="CP063310">
    <property type="protein sequence ID" value="QOS70090.1"/>
    <property type="molecule type" value="Genomic_DNA"/>
</dbReference>
<dbReference type="GO" id="GO:0005829">
    <property type="term" value="C:cytosol"/>
    <property type="evidence" value="ECO:0007669"/>
    <property type="project" value="TreeGrafter"/>
</dbReference>
<sequence>MKAIVVEQFGGPEVLRVRERPMPQPAAGEVRVRLAAVGVNPVETYIRAGAYGALPALPYVPGNDGAGVVDAVGENVEGVQVGERVFVAATRAKRNTGTYADYVVCDAAAVGHLPQGVSLEQGAGIGTPGLAAGDALFVRARVRPGETVLVHGASGGVGTLAVQLAQRIGCTVYGTAGDERGRALVEQLGAARAFDHHADGYLDAILDATDGCGVDVVLDMAAHANLMKDVRVTAIRGRIVVVGSRGSLEFDPRGLMGNDLDVRGMNVNNLRPDELNLVMHALEAALDGGLRVAVARTFPLAEAAEAHRAVGERGKDGKIVLIAGLSEEVDEEGRGA</sequence>
<dbReference type="PANTHER" id="PTHR44154:SF1">
    <property type="entry name" value="QUINONE OXIDOREDUCTASE"/>
    <property type="match status" value="1"/>
</dbReference>
<dbReference type="InterPro" id="IPR013149">
    <property type="entry name" value="ADH-like_C"/>
</dbReference>
<dbReference type="FunFam" id="3.40.50.720:FF:000244">
    <property type="entry name" value="quinone oxidoreductase"/>
    <property type="match status" value="1"/>
</dbReference>
<evidence type="ECO:0000313" key="3">
    <source>
        <dbReference type="EMBL" id="QOS70090.1"/>
    </source>
</evidence>
<dbReference type="Gene3D" id="3.40.50.720">
    <property type="entry name" value="NAD(P)-binding Rossmann-like Domain"/>
    <property type="match status" value="1"/>
</dbReference>
<name>A0A6L7IMT3_9ACTN</name>